<reference evidence="1 2" key="2">
    <citation type="submission" date="2017-09" db="EMBL/GenBank/DDBJ databases">
        <title>Extensive intraspecific genome diversity in a model arbuscular mycorrhizal fungus.</title>
        <authorList>
            <person name="Chen E.C."/>
            <person name="Morin E."/>
            <person name="Beaudet D."/>
            <person name="Noel J."/>
            <person name="Ndikumana S."/>
            <person name="Charron P."/>
            <person name="St-Onge C."/>
            <person name="Giorgi J."/>
            <person name="Grigoriev I.V."/>
            <person name="Roux C."/>
            <person name="Martin F.M."/>
            <person name="Corradi N."/>
        </authorList>
    </citation>
    <scope>NUCLEOTIDE SEQUENCE [LARGE SCALE GENOMIC DNA]</scope>
    <source>
        <strain evidence="1 2">A5</strain>
    </source>
</reference>
<dbReference type="EMBL" id="LLXJ01003280">
    <property type="protein sequence ID" value="PKB97314.1"/>
    <property type="molecule type" value="Genomic_DNA"/>
</dbReference>
<proteinExistence type="predicted"/>
<protein>
    <submittedName>
        <fullName evidence="1">Uncharacterized protein</fullName>
    </submittedName>
</protein>
<evidence type="ECO:0000313" key="2">
    <source>
        <dbReference type="Proteomes" id="UP000232722"/>
    </source>
</evidence>
<evidence type="ECO:0000313" key="1">
    <source>
        <dbReference type="EMBL" id="PKB97314.1"/>
    </source>
</evidence>
<name>A0A2N0NRX5_9GLOM</name>
<sequence length="141" mass="16655">MNSKNSFDPTPRLITSPIQILFFPFSIDENFCYCGNVYSNTCSFQKYCNNCSSEYIKKITYFNAYLDIYDENGISHFKQIVTENSFYINNIYLNYCKLCCNGRSAIICSVCYLISFTWMEFTSTFPVLYLPWWDTHSQYIV</sequence>
<organism evidence="1 2">
    <name type="scientific">Rhizophagus irregularis</name>
    <dbReference type="NCBI Taxonomy" id="588596"/>
    <lineage>
        <taxon>Eukaryota</taxon>
        <taxon>Fungi</taxon>
        <taxon>Fungi incertae sedis</taxon>
        <taxon>Mucoromycota</taxon>
        <taxon>Glomeromycotina</taxon>
        <taxon>Glomeromycetes</taxon>
        <taxon>Glomerales</taxon>
        <taxon>Glomeraceae</taxon>
        <taxon>Rhizophagus</taxon>
    </lineage>
</organism>
<dbReference type="Proteomes" id="UP000232722">
    <property type="component" value="Unassembled WGS sequence"/>
</dbReference>
<reference evidence="1 2" key="1">
    <citation type="submission" date="2016-04" db="EMBL/GenBank/DDBJ databases">
        <title>Genome analyses suggest a sexual origin of heterokaryosis in a supposedly ancient asexual fungus.</title>
        <authorList>
            <person name="Ropars J."/>
            <person name="Sedzielewska K."/>
            <person name="Noel J."/>
            <person name="Charron P."/>
            <person name="Farinelli L."/>
            <person name="Marton T."/>
            <person name="Kruger M."/>
            <person name="Pelin A."/>
            <person name="Brachmann A."/>
            <person name="Corradi N."/>
        </authorList>
    </citation>
    <scope>NUCLEOTIDE SEQUENCE [LARGE SCALE GENOMIC DNA]</scope>
    <source>
        <strain evidence="1 2">A5</strain>
    </source>
</reference>
<dbReference type="AlphaFoldDB" id="A0A2N0NRX5"/>
<comment type="caution">
    <text evidence="1">The sequence shown here is derived from an EMBL/GenBank/DDBJ whole genome shotgun (WGS) entry which is preliminary data.</text>
</comment>
<gene>
    <name evidence="1" type="ORF">RhiirA5_433373</name>
</gene>
<accession>A0A2N0NRX5</accession>